<protein>
    <submittedName>
        <fullName evidence="2">DUF4145 domain-containing protein</fullName>
    </submittedName>
</protein>
<dbReference type="Proteomes" id="UP000665181">
    <property type="component" value="Unassembled WGS sequence"/>
</dbReference>
<evidence type="ECO:0000313" key="2">
    <source>
        <dbReference type="EMBL" id="MBO3796737.1"/>
    </source>
</evidence>
<gene>
    <name evidence="2" type="ORF">J5227_21100</name>
</gene>
<name>A0A8I2B7B8_BACIU</name>
<dbReference type="InterPro" id="IPR025285">
    <property type="entry name" value="DUF4145"/>
</dbReference>
<feature type="domain" description="DUF4145" evidence="1">
    <location>
        <begin position="131"/>
        <end position="234"/>
    </location>
</feature>
<evidence type="ECO:0000313" key="3">
    <source>
        <dbReference type="Proteomes" id="UP000665181"/>
    </source>
</evidence>
<sequence length="255" mass="30499">MTIVPEKLYCKACKRKTNHHIVTNKHGHELKLVESYLDYEESDFQFYDEHSIVQCRGCDTIAFLRIYNDEGMFNLTGPDYHSDREYYSEYTVYPEEPKKQDTLEHLLQFKEKFDFNHLPDLINEIRDETINAYKHRMNLLCNTGIRMIIEAICKVNGIDKRPKMKKGVAVLDKENKPVMVNLNLFEKIEKLYEEDLIDDKQKKILNQIRDIGNETVHEIVRPTNRELLQYINIIDFILYHMYELPELNFEKKKKS</sequence>
<dbReference type="EMBL" id="JAGFPW010000032">
    <property type="protein sequence ID" value="MBO3796737.1"/>
    <property type="molecule type" value="Genomic_DNA"/>
</dbReference>
<dbReference type="AlphaFoldDB" id="A0A8I2B7B8"/>
<dbReference type="Pfam" id="PF13643">
    <property type="entry name" value="DUF4145"/>
    <property type="match status" value="1"/>
</dbReference>
<reference evidence="2" key="1">
    <citation type="submission" date="2021-03" db="EMBL/GenBank/DDBJ databases">
        <title>Isolation of Bacillus subtilis from fermented food sample.</title>
        <authorList>
            <person name="Lakshmanan V."/>
            <person name="Athira K."/>
            <person name="Rajagopal K."/>
        </authorList>
    </citation>
    <scope>NUCLEOTIDE SEQUENCE</scope>
    <source>
        <strain evidence="2">S1</strain>
    </source>
</reference>
<accession>A0A8I2B7B8</accession>
<organism evidence="2 3">
    <name type="scientific">Bacillus subtilis</name>
    <dbReference type="NCBI Taxonomy" id="1423"/>
    <lineage>
        <taxon>Bacteria</taxon>
        <taxon>Bacillati</taxon>
        <taxon>Bacillota</taxon>
        <taxon>Bacilli</taxon>
        <taxon>Bacillales</taxon>
        <taxon>Bacillaceae</taxon>
        <taxon>Bacillus</taxon>
    </lineage>
</organism>
<evidence type="ECO:0000259" key="1">
    <source>
        <dbReference type="Pfam" id="PF13643"/>
    </source>
</evidence>
<comment type="caution">
    <text evidence="2">The sequence shown here is derived from an EMBL/GenBank/DDBJ whole genome shotgun (WGS) entry which is preliminary data.</text>
</comment>
<proteinExistence type="predicted"/>